<evidence type="ECO:0000256" key="2">
    <source>
        <dbReference type="ARBA" id="ARBA00003297"/>
    </source>
</evidence>
<keyword evidence="7 8" id="KW-0249">Electron transport</keyword>
<keyword evidence="11" id="KW-1185">Reference proteome</keyword>
<evidence type="ECO:0000256" key="5">
    <source>
        <dbReference type="ARBA" id="ARBA00022630"/>
    </source>
</evidence>
<sequence length="136" mass="14758">MKVVYWSSTGNTERMAEMLAEEIKNAGGSAEVSEVSTVSPTDLEGETVFALGASAMGDEELDEGEMEPFVEEVEKFAAGKKVALFGSYDWGDGEWMRKWEERMKEAGAEVVGTVIANNEPGDDDQANLAELAKKLV</sequence>
<dbReference type="PROSITE" id="PS50902">
    <property type="entry name" value="FLAVODOXIN_LIKE"/>
    <property type="match status" value="1"/>
</dbReference>
<dbReference type="PANTHER" id="PTHR42809:SF1">
    <property type="entry name" value="FLAVODOXIN 1"/>
    <property type="match status" value="1"/>
</dbReference>
<dbReference type="InterPro" id="IPR029039">
    <property type="entry name" value="Flavoprotein-like_sf"/>
</dbReference>
<keyword evidence="6 8" id="KW-0288">FMN</keyword>
<dbReference type="Pfam" id="PF00258">
    <property type="entry name" value="Flavodoxin_1"/>
    <property type="match status" value="1"/>
</dbReference>
<comment type="similarity">
    <text evidence="3 8">Belongs to the flavodoxin family.</text>
</comment>
<dbReference type="SUPFAM" id="SSF52218">
    <property type="entry name" value="Flavoproteins"/>
    <property type="match status" value="1"/>
</dbReference>
<comment type="function">
    <text evidence="2 8">Low-potential electron donor to a number of redox enzymes.</text>
</comment>
<evidence type="ECO:0000256" key="6">
    <source>
        <dbReference type="ARBA" id="ARBA00022643"/>
    </source>
</evidence>
<dbReference type="EMBL" id="JBBMFE010000004">
    <property type="protein sequence ID" value="MEQ2472143.1"/>
    <property type="molecule type" value="Genomic_DNA"/>
</dbReference>
<evidence type="ECO:0000256" key="3">
    <source>
        <dbReference type="ARBA" id="ARBA00005267"/>
    </source>
</evidence>
<feature type="domain" description="Flavodoxin-like" evidence="9">
    <location>
        <begin position="1"/>
        <end position="136"/>
    </location>
</feature>
<accession>A0ABV1FFL6</accession>
<organism evidence="10 11">
    <name type="scientific">Laedolimicola intestinihominis</name>
    <dbReference type="NCBI Taxonomy" id="3133166"/>
    <lineage>
        <taxon>Bacteria</taxon>
        <taxon>Bacillati</taxon>
        <taxon>Bacillota</taxon>
        <taxon>Clostridia</taxon>
        <taxon>Lachnospirales</taxon>
        <taxon>Lachnospiraceae</taxon>
        <taxon>Laedolimicola</taxon>
    </lineage>
</organism>
<evidence type="ECO:0000256" key="7">
    <source>
        <dbReference type="ARBA" id="ARBA00022982"/>
    </source>
</evidence>
<protein>
    <recommendedName>
        <fullName evidence="8">Flavodoxin</fullName>
    </recommendedName>
</protein>
<comment type="cofactor">
    <cofactor evidence="1 8">
        <name>FMN</name>
        <dbReference type="ChEBI" id="CHEBI:58210"/>
    </cofactor>
</comment>
<dbReference type="RefSeq" id="WP_349164246.1">
    <property type="nucleotide sequence ID" value="NZ_JBBMFE010000004.1"/>
</dbReference>
<dbReference type="InterPro" id="IPR008254">
    <property type="entry name" value="Flavodoxin/NO_synth"/>
</dbReference>
<evidence type="ECO:0000313" key="10">
    <source>
        <dbReference type="EMBL" id="MEQ2472143.1"/>
    </source>
</evidence>
<gene>
    <name evidence="10" type="ORF">WMO29_06525</name>
</gene>
<dbReference type="PANTHER" id="PTHR42809">
    <property type="entry name" value="FLAVODOXIN 2"/>
    <property type="match status" value="1"/>
</dbReference>
<dbReference type="Gene3D" id="3.40.50.360">
    <property type="match status" value="1"/>
</dbReference>
<evidence type="ECO:0000256" key="1">
    <source>
        <dbReference type="ARBA" id="ARBA00001917"/>
    </source>
</evidence>
<dbReference type="Proteomes" id="UP001438008">
    <property type="component" value="Unassembled WGS sequence"/>
</dbReference>
<comment type="caution">
    <text evidence="10">The sequence shown here is derived from an EMBL/GenBank/DDBJ whole genome shotgun (WGS) entry which is preliminary data.</text>
</comment>
<evidence type="ECO:0000259" key="9">
    <source>
        <dbReference type="PROSITE" id="PS50902"/>
    </source>
</evidence>
<dbReference type="InterPro" id="IPR050619">
    <property type="entry name" value="Flavodoxin"/>
</dbReference>
<name>A0ABV1FFL6_9FIRM</name>
<dbReference type="InterPro" id="IPR010087">
    <property type="entry name" value="Flav_short"/>
</dbReference>
<dbReference type="InterPro" id="IPR001226">
    <property type="entry name" value="Flavodoxin_CS"/>
</dbReference>
<evidence type="ECO:0000256" key="4">
    <source>
        <dbReference type="ARBA" id="ARBA00022448"/>
    </source>
</evidence>
<evidence type="ECO:0000313" key="11">
    <source>
        <dbReference type="Proteomes" id="UP001438008"/>
    </source>
</evidence>
<dbReference type="PROSITE" id="PS00201">
    <property type="entry name" value="FLAVODOXIN"/>
    <property type="match status" value="1"/>
</dbReference>
<evidence type="ECO:0000256" key="8">
    <source>
        <dbReference type="RuleBase" id="RU367037"/>
    </source>
</evidence>
<proteinExistence type="inferred from homology"/>
<reference evidence="10 11" key="1">
    <citation type="submission" date="2024-03" db="EMBL/GenBank/DDBJ databases">
        <title>Human intestinal bacterial collection.</title>
        <authorList>
            <person name="Pauvert C."/>
            <person name="Hitch T.C.A."/>
            <person name="Clavel T."/>
        </authorList>
    </citation>
    <scope>NUCLEOTIDE SEQUENCE [LARGE SCALE GENOMIC DNA]</scope>
    <source>
        <strain evidence="10 11">CLA-AA-H132</strain>
    </source>
</reference>
<keyword evidence="4 8" id="KW-0813">Transport</keyword>
<keyword evidence="5 8" id="KW-0285">Flavoprotein</keyword>
<dbReference type="NCBIfam" id="TIGR01753">
    <property type="entry name" value="flav_short"/>
    <property type="match status" value="1"/>
</dbReference>